<gene>
    <name evidence="1" type="ORF">ACAOBT_LOCUS24022</name>
</gene>
<accession>A0A9P0LNA0</accession>
<dbReference type="Proteomes" id="UP001152888">
    <property type="component" value="Unassembled WGS sequence"/>
</dbReference>
<comment type="caution">
    <text evidence="1">The sequence shown here is derived from an EMBL/GenBank/DDBJ whole genome shotgun (WGS) entry which is preliminary data.</text>
</comment>
<organism evidence="1 2">
    <name type="scientific">Acanthoscelides obtectus</name>
    <name type="common">Bean weevil</name>
    <name type="synonym">Bruchus obtectus</name>
    <dbReference type="NCBI Taxonomy" id="200917"/>
    <lineage>
        <taxon>Eukaryota</taxon>
        <taxon>Metazoa</taxon>
        <taxon>Ecdysozoa</taxon>
        <taxon>Arthropoda</taxon>
        <taxon>Hexapoda</taxon>
        <taxon>Insecta</taxon>
        <taxon>Pterygota</taxon>
        <taxon>Neoptera</taxon>
        <taxon>Endopterygota</taxon>
        <taxon>Coleoptera</taxon>
        <taxon>Polyphaga</taxon>
        <taxon>Cucujiformia</taxon>
        <taxon>Chrysomeloidea</taxon>
        <taxon>Chrysomelidae</taxon>
        <taxon>Bruchinae</taxon>
        <taxon>Bruchini</taxon>
        <taxon>Acanthoscelides</taxon>
    </lineage>
</organism>
<evidence type="ECO:0000313" key="1">
    <source>
        <dbReference type="EMBL" id="CAH1997875.1"/>
    </source>
</evidence>
<name>A0A9P0LNA0_ACAOB</name>
<sequence length="68" mass="7940">MTLALKNHRRTIFRWYREFQGGNFTLDDAAEREGRPRTKQGWCTSNIIMIEDLRIAVQLAVDRSICVA</sequence>
<reference evidence="1" key="1">
    <citation type="submission" date="2022-03" db="EMBL/GenBank/DDBJ databases">
        <authorList>
            <person name="Sayadi A."/>
        </authorList>
    </citation>
    <scope>NUCLEOTIDE SEQUENCE</scope>
</reference>
<keyword evidence="2" id="KW-1185">Reference proteome</keyword>
<protein>
    <submittedName>
        <fullName evidence="1">Uncharacterized protein</fullName>
    </submittedName>
</protein>
<dbReference type="AlphaFoldDB" id="A0A9P0LNA0"/>
<dbReference type="OrthoDB" id="8189655at2759"/>
<dbReference type="EMBL" id="CAKOFQ010007308">
    <property type="protein sequence ID" value="CAH1997875.1"/>
    <property type="molecule type" value="Genomic_DNA"/>
</dbReference>
<evidence type="ECO:0000313" key="2">
    <source>
        <dbReference type="Proteomes" id="UP001152888"/>
    </source>
</evidence>
<proteinExistence type="predicted"/>